<dbReference type="GO" id="GO:0034605">
    <property type="term" value="P:cellular response to heat"/>
    <property type="evidence" value="ECO:0007669"/>
    <property type="project" value="TreeGrafter"/>
</dbReference>
<comment type="caution">
    <text evidence="7">The sequence shown here is derived from an EMBL/GenBank/DDBJ whole genome shotgun (WGS) entry which is preliminary data.</text>
</comment>
<dbReference type="PANTHER" id="PTHR11638">
    <property type="entry name" value="ATP-DEPENDENT CLP PROTEASE"/>
    <property type="match status" value="1"/>
</dbReference>
<dbReference type="SMART" id="SM01086">
    <property type="entry name" value="ClpB_D2-small"/>
    <property type="match status" value="1"/>
</dbReference>
<dbReference type="InterPro" id="IPR003959">
    <property type="entry name" value="ATPase_AAA_core"/>
</dbReference>
<dbReference type="Proteomes" id="UP001153678">
    <property type="component" value="Unassembled WGS sequence"/>
</dbReference>
<dbReference type="InterPro" id="IPR019489">
    <property type="entry name" value="Clp_ATPase_C"/>
</dbReference>
<dbReference type="InterPro" id="IPR050130">
    <property type="entry name" value="ClpA_ClpB"/>
</dbReference>
<organism evidence="7 8">
    <name type="scientific">Funneliformis geosporum</name>
    <dbReference type="NCBI Taxonomy" id="1117311"/>
    <lineage>
        <taxon>Eukaryota</taxon>
        <taxon>Fungi</taxon>
        <taxon>Fungi incertae sedis</taxon>
        <taxon>Mucoromycota</taxon>
        <taxon>Glomeromycotina</taxon>
        <taxon>Glomeromycetes</taxon>
        <taxon>Glomerales</taxon>
        <taxon>Glomeraceae</taxon>
        <taxon>Funneliformis</taxon>
    </lineage>
</organism>
<evidence type="ECO:0000259" key="5">
    <source>
        <dbReference type="SMART" id="SM00382"/>
    </source>
</evidence>
<accession>A0A9W4WHS0</accession>
<gene>
    <name evidence="7" type="ORF">FWILDA_LOCUS679</name>
</gene>
<reference evidence="7" key="1">
    <citation type="submission" date="2022-08" db="EMBL/GenBank/DDBJ databases">
        <authorList>
            <person name="Kallberg Y."/>
            <person name="Tangrot J."/>
            <person name="Rosling A."/>
        </authorList>
    </citation>
    <scope>NUCLEOTIDE SEQUENCE</scope>
    <source>
        <strain evidence="7">Wild A</strain>
    </source>
</reference>
<evidence type="ECO:0000256" key="1">
    <source>
        <dbReference type="ARBA" id="ARBA00022741"/>
    </source>
</evidence>
<dbReference type="PRINTS" id="PR00300">
    <property type="entry name" value="CLPPROTEASEA"/>
</dbReference>
<dbReference type="PANTHER" id="PTHR11638:SF18">
    <property type="entry name" value="HEAT SHOCK PROTEIN 104"/>
    <property type="match status" value="1"/>
</dbReference>
<dbReference type="CDD" id="cd19499">
    <property type="entry name" value="RecA-like_ClpB_Hsp104-like"/>
    <property type="match status" value="1"/>
</dbReference>
<feature type="domain" description="AAA+ ATPase" evidence="5">
    <location>
        <begin position="172"/>
        <end position="338"/>
    </location>
</feature>
<dbReference type="Gene3D" id="3.40.50.300">
    <property type="entry name" value="P-loop containing nucleotide triphosphate hydrolases"/>
    <property type="match status" value="2"/>
</dbReference>
<dbReference type="Gene3D" id="1.10.8.60">
    <property type="match status" value="1"/>
</dbReference>
<dbReference type="EMBL" id="CAMKVN010000046">
    <property type="protein sequence ID" value="CAI2162674.1"/>
    <property type="molecule type" value="Genomic_DNA"/>
</dbReference>
<evidence type="ECO:0000256" key="3">
    <source>
        <dbReference type="ARBA" id="ARBA00023186"/>
    </source>
</evidence>
<dbReference type="FunFam" id="3.40.50.300:FF:000025">
    <property type="entry name" value="ATP-dependent Clp protease subunit"/>
    <property type="match status" value="1"/>
</dbReference>
<evidence type="ECO:0000256" key="2">
    <source>
        <dbReference type="ARBA" id="ARBA00022840"/>
    </source>
</evidence>
<dbReference type="Pfam" id="PF10431">
    <property type="entry name" value="ClpB_D2-small"/>
    <property type="match status" value="1"/>
</dbReference>
<dbReference type="GO" id="GO:0005524">
    <property type="term" value="F:ATP binding"/>
    <property type="evidence" value="ECO:0007669"/>
    <property type="project" value="UniProtKB-KW"/>
</dbReference>
<dbReference type="OrthoDB" id="47330at2759"/>
<keyword evidence="8" id="KW-1185">Reference proteome</keyword>
<protein>
    <submittedName>
        <fullName evidence="7">6818_t:CDS:1</fullName>
    </submittedName>
</protein>
<keyword evidence="1" id="KW-0547">Nucleotide-binding</keyword>
<name>A0A9W4WHS0_9GLOM</name>
<evidence type="ECO:0000256" key="4">
    <source>
        <dbReference type="SAM" id="Coils"/>
    </source>
</evidence>
<dbReference type="SUPFAM" id="SSF52540">
    <property type="entry name" value="P-loop containing nucleoside triphosphate hydrolases"/>
    <property type="match status" value="1"/>
</dbReference>
<evidence type="ECO:0000313" key="7">
    <source>
        <dbReference type="EMBL" id="CAI2162674.1"/>
    </source>
</evidence>
<dbReference type="GO" id="GO:0016887">
    <property type="term" value="F:ATP hydrolysis activity"/>
    <property type="evidence" value="ECO:0007669"/>
    <property type="project" value="InterPro"/>
</dbReference>
<dbReference type="GO" id="GO:0005737">
    <property type="term" value="C:cytoplasm"/>
    <property type="evidence" value="ECO:0007669"/>
    <property type="project" value="TreeGrafter"/>
</dbReference>
<dbReference type="Pfam" id="PF07724">
    <property type="entry name" value="AAA_2"/>
    <property type="match status" value="1"/>
</dbReference>
<keyword evidence="2" id="KW-0067">ATP-binding</keyword>
<proteinExistence type="predicted"/>
<evidence type="ECO:0000313" key="8">
    <source>
        <dbReference type="Proteomes" id="UP001153678"/>
    </source>
</evidence>
<keyword evidence="3" id="KW-0143">Chaperone</keyword>
<feature type="domain" description="Clp ATPase C-terminal" evidence="6">
    <location>
        <begin position="337"/>
        <end position="429"/>
    </location>
</feature>
<dbReference type="InterPro" id="IPR003593">
    <property type="entry name" value="AAA+_ATPase"/>
</dbReference>
<dbReference type="AlphaFoldDB" id="A0A9W4WHS0"/>
<evidence type="ECO:0000259" key="6">
    <source>
        <dbReference type="SMART" id="SM01086"/>
    </source>
</evidence>
<sequence>MSMAAIRKEENNEEKIFNFQQAIKKYEKKLSELLKQDQKESKIIQELSVVKRELTQAEKELIFYREKEINLEKADERRNSTIPILKKRIEELEEEANQNVLRKYFINHEDIAWTIARRYNLPVGKILASEQKKLFFLSAILQQRVKGQEEALRGISDAIFRSRVGIQDPSRPLASFLFVGPTGVGKTLVSLTIAEQLFDQKQNLVRLDMTEFSEPHSVSKLIGAPPGYIGFENKPILEVVREKMNSVILFDEIEKCHPEVINLLLQILDNGFISLADGREVNFRNTIIILTTNLGSELYFEERDKNELQEGLNYELKKHFRPEFLNRLDEIVFFSPLSEEIVSEIVVKELEIFIQRVEQEKGVKLQYNEKIIEKVFREAYFPEYGARPIKHYIEKQIGTLVARGIVSQFIHFSGNYLLDLEKETNEIKITKLASLETKKNLLKEKHE</sequence>
<dbReference type="InterPro" id="IPR027417">
    <property type="entry name" value="P-loop_NTPase"/>
</dbReference>
<dbReference type="InterPro" id="IPR001270">
    <property type="entry name" value="ClpA/B"/>
</dbReference>
<dbReference type="SMART" id="SM00382">
    <property type="entry name" value="AAA"/>
    <property type="match status" value="1"/>
</dbReference>
<keyword evidence="4" id="KW-0175">Coiled coil</keyword>
<feature type="coiled-coil region" evidence="4">
    <location>
        <begin position="9"/>
        <end position="102"/>
    </location>
</feature>